<dbReference type="PANTHER" id="PTHR43450">
    <property type="entry name" value="ASPARTYL-TRNA SYNTHETASE"/>
    <property type="match status" value="1"/>
</dbReference>
<keyword evidence="12" id="KW-1185">Reference proteome</keyword>
<keyword evidence="3 9" id="KW-0963">Cytoplasm</keyword>
<reference evidence="11 12" key="1">
    <citation type="submission" date="2019-10" db="EMBL/GenBank/DDBJ databases">
        <title>Dictyobacter vulcani sp. nov., within the class Ktedonobacteria, isolated from soil of volcanic Mt. Zao.</title>
        <authorList>
            <person name="Zheng Y."/>
            <person name="Wang C.M."/>
            <person name="Sakai Y."/>
            <person name="Abe K."/>
            <person name="Yokota A."/>
            <person name="Yabe S."/>
        </authorList>
    </citation>
    <scope>NUCLEOTIDE SEQUENCE [LARGE SCALE GENOMIC DNA]</scope>
    <source>
        <strain evidence="11 12">W12</strain>
    </source>
</reference>
<comment type="similarity">
    <text evidence="2 9">Belongs to the class-II aminoacyl-tRNA synthetase family. Type 2 subfamily.</text>
</comment>
<dbReference type="PANTHER" id="PTHR43450:SF1">
    <property type="entry name" value="ASPARTATE--TRNA LIGASE, CYTOPLASMIC"/>
    <property type="match status" value="1"/>
</dbReference>
<evidence type="ECO:0000256" key="7">
    <source>
        <dbReference type="ARBA" id="ARBA00022917"/>
    </source>
</evidence>
<feature type="region of interest" description="Aspartate" evidence="9">
    <location>
        <begin position="189"/>
        <end position="192"/>
    </location>
</feature>
<dbReference type="Pfam" id="PF01336">
    <property type="entry name" value="tRNA_anti-codon"/>
    <property type="match status" value="1"/>
</dbReference>
<dbReference type="InterPro" id="IPR004523">
    <property type="entry name" value="Asp-tRNA_synthase_2"/>
</dbReference>
<comment type="function">
    <text evidence="9">Aspartyl-tRNA synthetase with relaxed tRNA specificity since it is able to aspartylate not only its cognate tRNA(Asp) but also tRNA(Asn). Reaction proceeds in two steps: L-aspartate is first activated by ATP to form Asp-AMP and then transferred to the acceptor end of tRNA(Asp/Asn).</text>
</comment>
<dbReference type="GO" id="GO:0017101">
    <property type="term" value="C:aminoacyl-tRNA synthetase multienzyme complex"/>
    <property type="evidence" value="ECO:0007669"/>
    <property type="project" value="TreeGrafter"/>
</dbReference>
<feature type="domain" description="Aminoacyl-transfer RNA synthetases class-II family profile" evidence="10">
    <location>
        <begin position="140"/>
        <end position="435"/>
    </location>
</feature>
<dbReference type="InterPro" id="IPR004365">
    <property type="entry name" value="NA-bd_OB_tRNA"/>
</dbReference>
<evidence type="ECO:0000259" key="10">
    <source>
        <dbReference type="PROSITE" id="PS50862"/>
    </source>
</evidence>
<dbReference type="CDD" id="cd00776">
    <property type="entry name" value="AsxRS_core"/>
    <property type="match status" value="1"/>
</dbReference>
<evidence type="ECO:0000256" key="5">
    <source>
        <dbReference type="ARBA" id="ARBA00022741"/>
    </source>
</evidence>
<proteinExistence type="inferred from homology"/>
<dbReference type="PROSITE" id="PS50862">
    <property type="entry name" value="AA_TRNA_LIGASE_II"/>
    <property type="match status" value="1"/>
</dbReference>
<keyword evidence="8 9" id="KW-0030">Aminoacyl-tRNA synthetase</keyword>
<evidence type="ECO:0000256" key="2">
    <source>
        <dbReference type="ARBA" id="ARBA00005312"/>
    </source>
</evidence>
<comment type="catalytic activity">
    <reaction evidence="9">
        <text>tRNA(Asx) + L-aspartate + ATP = L-aspartyl-tRNA(Asx) + AMP + diphosphate</text>
        <dbReference type="Rhea" id="RHEA:18349"/>
        <dbReference type="Rhea" id="RHEA-COMP:9710"/>
        <dbReference type="Rhea" id="RHEA-COMP:9711"/>
        <dbReference type="ChEBI" id="CHEBI:29991"/>
        <dbReference type="ChEBI" id="CHEBI:30616"/>
        <dbReference type="ChEBI" id="CHEBI:33019"/>
        <dbReference type="ChEBI" id="CHEBI:78442"/>
        <dbReference type="ChEBI" id="CHEBI:78516"/>
        <dbReference type="ChEBI" id="CHEBI:456215"/>
        <dbReference type="EC" id="6.1.1.23"/>
    </reaction>
</comment>
<dbReference type="GO" id="GO:0005524">
    <property type="term" value="F:ATP binding"/>
    <property type="evidence" value="ECO:0007669"/>
    <property type="project" value="UniProtKB-UniRule"/>
</dbReference>
<evidence type="ECO:0000256" key="4">
    <source>
        <dbReference type="ARBA" id="ARBA00022598"/>
    </source>
</evidence>
<feature type="site" description="Important for tRNA non-discrimination" evidence="9">
    <location>
        <position position="81"/>
    </location>
</feature>
<evidence type="ECO:0000256" key="9">
    <source>
        <dbReference type="HAMAP-Rule" id="MF_02075"/>
    </source>
</evidence>
<dbReference type="RefSeq" id="WP_151755818.1">
    <property type="nucleotide sequence ID" value="NZ_BKZW01000001.1"/>
</dbReference>
<keyword evidence="4 9" id="KW-0436">Ligase</keyword>
<dbReference type="EC" id="6.1.1.23" evidence="9"/>
<dbReference type="SUPFAM" id="SSF55681">
    <property type="entry name" value="Class II aaRS and biotin synthetases"/>
    <property type="match status" value="1"/>
</dbReference>
<feature type="binding site" evidence="9">
    <location>
        <position position="210"/>
    </location>
    <ligand>
        <name>L-aspartate</name>
        <dbReference type="ChEBI" id="CHEBI:29991"/>
    </ligand>
</feature>
<dbReference type="Gene3D" id="2.40.50.140">
    <property type="entry name" value="Nucleic acid-binding proteins"/>
    <property type="match status" value="1"/>
</dbReference>
<dbReference type="InterPro" id="IPR006195">
    <property type="entry name" value="aa-tRNA-synth_II"/>
</dbReference>
<dbReference type="PRINTS" id="PR01042">
    <property type="entry name" value="TRNASYNTHASP"/>
</dbReference>
<evidence type="ECO:0000256" key="3">
    <source>
        <dbReference type="ARBA" id="ARBA00022490"/>
    </source>
</evidence>
<evidence type="ECO:0000256" key="6">
    <source>
        <dbReference type="ARBA" id="ARBA00022840"/>
    </source>
</evidence>
<feature type="binding site" evidence="9">
    <location>
        <position position="167"/>
    </location>
    <ligand>
        <name>L-aspartate</name>
        <dbReference type="ChEBI" id="CHEBI:29991"/>
    </ligand>
</feature>
<dbReference type="HAMAP" id="MF_02075">
    <property type="entry name" value="Asp_tRNA_synth_type2"/>
    <property type="match status" value="1"/>
</dbReference>
<dbReference type="InterPro" id="IPR045864">
    <property type="entry name" value="aa-tRNA-synth_II/BPL/LPL"/>
</dbReference>
<gene>
    <name evidence="11" type="primary">aspC</name>
    <name evidence="9" type="synonym">aspS</name>
    <name evidence="11" type="ORF">KDW_20220</name>
</gene>
<dbReference type="GO" id="GO:0003723">
    <property type="term" value="F:RNA binding"/>
    <property type="evidence" value="ECO:0007669"/>
    <property type="project" value="TreeGrafter"/>
</dbReference>
<dbReference type="InterPro" id="IPR012340">
    <property type="entry name" value="NA-bd_OB-fold"/>
</dbReference>
<dbReference type="GO" id="GO:0004815">
    <property type="term" value="F:aspartate-tRNA ligase activity"/>
    <property type="evidence" value="ECO:0007669"/>
    <property type="project" value="UniProtKB-UniRule"/>
</dbReference>
<feature type="binding site" evidence="9">
    <location>
        <position position="361"/>
    </location>
    <ligand>
        <name>L-aspartate</name>
        <dbReference type="ChEBI" id="CHEBI:29991"/>
    </ligand>
</feature>
<dbReference type="NCBIfam" id="NF003483">
    <property type="entry name" value="PRK05159.1"/>
    <property type="match status" value="1"/>
</dbReference>
<dbReference type="EMBL" id="BKZW01000001">
    <property type="protein sequence ID" value="GER87860.1"/>
    <property type="molecule type" value="Genomic_DNA"/>
</dbReference>
<feature type="binding site" evidence="9">
    <location>
        <position position="358"/>
    </location>
    <ligand>
        <name>ATP</name>
        <dbReference type="ChEBI" id="CHEBI:30616"/>
    </ligand>
</feature>
<dbReference type="InterPro" id="IPR004364">
    <property type="entry name" value="Aa-tRNA-synt_II"/>
</dbReference>
<dbReference type="AlphaFoldDB" id="A0A5J4KN73"/>
<evidence type="ECO:0000256" key="8">
    <source>
        <dbReference type="ARBA" id="ARBA00023146"/>
    </source>
</evidence>
<dbReference type="Pfam" id="PF00152">
    <property type="entry name" value="tRNA-synt_2"/>
    <property type="match status" value="1"/>
</dbReference>
<name>A0A5J4KN73_9CHLR</name>
<dbReference type="Proteomes" id="UP000326912">
    <property type="component" value="Unassembled WGS sequence"/>
</dbReference>
<comment type="caution">
    <text evidence="11">The sequence shown here is derived from an EMBL/GenBank/DDBJ whole genome shotgun (WGS) entry which is preliminary data.</text>
</comment>
<evidence type="ECO:0000313" key="11">
    <source>
        <dbReference type="EMBL" id="GER87860.1"/>
    </source>
</evidence>
<evidence type="ECO:0000256" key="1">
    <source>
        <dbReference type="ARBA" id="ARBA00004496"/>
    </source>
</evidence>
<organism evidence="11 12">
    <name type="scientific">Dictyobacter vulcani</name>
    <dbReference type="NCBI Taxonomy" id="2607529"/>
    <lineage>
        <taxon>Bacteria</taxon>
        <taxon>Bacillati</taxon>
        <taxon>Chloroflexota</taxon>
        <taxon>Ktedonobacteria</taxon>
        <taxon>Ktedonobacterales</taxon>
        <taxon>Dictyobacteraceae</taxon>
        <taxon>Dictyobacter</taxon>
    </lineage>
</organism>
<sequence>MERIRTTEVTAHIGQRIRVAGWLHSLRRLGGINFLLIRDGWGLIQAVAETEEEIAVLLPESVGTESIIVVEGVVNSETQAPGGVELHDLKIELLNPVSETPPISLNKRKLNAQPGTLLDHAVVTNRHPLRRATLRLSAGIMASFRDILTSRAFTEIQTPKIVAAATESGANVFQLDYFGRPAYLAQSPQFYKQIMVGVFERVFEVGPVFRAEPHDTTRHLNEYVSLDAEFGFIENHHTVMALLRDVLAHILNTLHEDYRAELELLKVEMPRMPEEVPAIHFADAQELILKLHKVDVRGEPDLSPQDERWLGEWAKQEFNSDFLFVTGYPMRKRPFYTYPDPERPEYSNSFDLLFRGTELVTGGQRLHRYQDYLTALEKAKLPVEPFEHYLEAFKYGMPPHGGFAIGSERLLMQLLGTQNVKLTTTFPRDMNRLVP</sequence>
<dbReference type="Gene3D" id="3.30.930.10">
    <property type="entry name" value="Bira Bifunctional Protein, Domain 2"/>
    <property type="match status" value="1"/>
</dbReference>
<dbReference type="InterPro" id="IPR002312">
    <property type="entry name" value="Asp/Asn-tRNA-synth_IIb"/>
</dbReference>
<dbReference type="GO" id="GO:0006422">
    <property type="term" value="P:aspartyl-tRNA aminoacylation"/>
    <property type="evidence" value="ECO:0007669"/>
    <property type="project" value="UniProtKB-UniRule"/>
</dbReference>
<dbReference type="GO" id="GO:0005829">
    <property type="term" value="C:cytosol"/>
    <property type="evidence" value="ECO:0007669"/>
    <property type="project" value="TreeGrafter"/>
</dbReference>
<comment type="subunit">
    <text evidence="9">Homodimer.</text>
</comment>
<evidence type="ECO:0000313" key="12">
    <source>
        <dbReference type="Proteomes" id="UP000326912"/>
    </source>
</evidence>
<feature type="binding site" evidence="9">
    <location>
        <position position="365"/>
    </location>
    <ligand>
        <name>L-aspartate</name>
        <dbReference type="ChEBI" id="CHEBI:29991"/>
    </ligand>
</feature>
<feature type="binding site" evidence="9">
    <location>
        <begin position="218"/>
        <end position="220"/>
    </location>
    <ligand>
        <name>ATP</name>
        <dbReference type="ChEBI" id="CHEBI:30616"/>
    </ligand>
</feature>
<feature type="binding site" evidence="9">
    <location>
        <begin position="406"/>
        <end position="409"/>
    </location>
    <ligand>
        <name>ATP</name>
        <dbReference type="ChEBI" id="CHEBI:30616"/>
    </ligand>
</feature>
<keyword evidence="7 9" id="KW-0648">Protein biosynthesis</keyword>
<dbReference type="GO" id="GO:0050560">
    <property type="term" value="F:aspartate-tRNA(Asn) ligase activity"/>
    <property type="evidence" value="ECO:0007669"/>
    <property type="project" value="UniProtKB-EC"/>
</dbReference>
<accession>A0A5J4KN73</accession>
<feature type="binding site" evidence="9">
    <location>
        <begin position="210"/>
        <end position="212"/>
    </location>
    <ligand>
        <name>ATP</name>
        <dbReference type="ChEBI" id="CHEBI:30616"/>
    </ligand>
</feature>
<dbReference type="SUPFAM" id="SSF50249">
    <property type="entry name" value="Nucleic acid-binding proteins"/>
    <property type="match status" value="1"/>
</dbReference>
<dbReference type="FunFam" id="3.30.930.10:FF:000038">
    <property type="entry name" value="Aspartate--tRNA ligase"/>
    <property type="match status" value="1"/>
</dbReference>
<protein>
    <recommendedName>
        <fullName evidence="9">Aspartate--tRNA(Asp/Asn) ligase</fullName>
        <ecNumber evidence="9">6.1.1.23</ecNumber>
    </recommendedName>
    <alternativeName>
        <fullName evidence="9">Aspartyl-tRNA synthetase</fullName>
        <shortName evidence="9">AspRS</shortName>
    </alternativeName>
    <alternativeName>
        <fullName evidence="9">Non-discriminating aspartyl-tRNA synthetase</fullName>
        <shortName evidence="9">ND-AspRS</shortName>
    </alternativeName>
</protein>
<keyword evidence="5 9" id="KW-0547">Nucleotide-binding</keyword>
<dbReference type="NCBIfam" id="TIGR00458">
    <property type="entry name" value="aspS_nondisc"/>
    <property type="match status" value="1"/>
</dbReference>
<comment type="subcellular location">
    <subcellularLocation>
        <location evidence="1 9">Cytoplasm</location>
    </subcellularLocation>
</comment>
<keyword evidence="6 9" id="KW-0067">ATP-binding</keyword>